<dbReference type="Pfam" id="PF12833">
    <property type="entry name" value="HTH_18"/>
    <property type="match status" value="1"/>
</dbReference>
<dbReference type="eggNOG" id="COG2169">
    <property type="taxonomic scope" value="Bacteria"/>
</dbReference>
<organism evidence="11 12">
    <name type="scientific">Frateuria aurantia (strain ATCC 33424 / DSM 6220 / KCTC 2777 / LMG 1558 / NBRC 3245 / NCIMB 13370)</name>
    <name type="common">Acetobacter aurantius</name>
    <dbReference type="NCBI Taxonomy" id="767434"/>
    <lineage>
        <taxon>Bacteria</taxon>
        <taxon>Pseudomonadati</taxon>
        <taxon>Pseudomonadota</taxon>
        <taxon>Gammaproteobacteria</taxon>
        <taxon>Lysobacterales</taxon>
        <taxon>Rhodanobacteraceae</taxon>
        <taxon>Frateuria</taxon>
    </lineage>
</organism>
<comment type="catalytic activity">
    <reaction evidence="8">
        <text>a 6-O-methyl-2'-deoxyguanosine in DNA + L-cysteinyl-[protein] = S-methyl-L-cysteinyl-[protein] + a 2'-deoxyguanosine in DNA</text>
        <dbReference type="Rhea" id="RHEA:24000"/>
        <dbReference type="Rhea" id="RHEA-COMP:10131"/>
        <dbReference type="Rhea" id="RHEA-COMP:10132"/>
        <dbReference type="Rhea" id="RHEA-COMP:11367"/>
        <dbReference type="Rhea" id="RHEA-COMP:11368"/>
        <dbReference type="ChEBI" id="CHEBI:29950"/>
        <dbReference type="ChEBI" id="CHEBI:82612"/>
        <dbReference type="ChEBI" id="CHEBI:85445"/>
        <dbReference type="ChEBI" id="CHEBI:85448"/>
        <dbReference type="EC" id="2.1.1.63"/>
    </reaction>
</comment>
<dbReference type="Gene3D" id="1.10.10.10">
    <property type="entry name" value="Winged helix-like DNA-binding domain superfamily/Winged helix DNA-binding domain"/>
    <property type="match status" value="1"/>
</dbReference>
<dbReference type="KEGG" id="fau:Fraau_1072"/>
<dbReference type="InterPro" id="IPR018060">
    <property type="entry name" value="HTH_AraC"/>
</dbReference>
<dbReference type="InterPro" id="IPR014048">
    <property type="entry name" value="MethylDNA_cys_MeTrfase_DNA-bd"/>
</dbReference>
<dbReference type="EMBL" id="CP003350">
    <property type="protein sequence ID" value="AFC85533.1"/>
    <property type="molecule type" value="Genomic_DNA"/>
</dbReference>
<dbReference type="SUPFAM" id="SSF46689">
    <property type="entry name" value="Homeodomain-like"/>
    <property type="match status" value="1"/>
</dbReference>
<dbReference type="eggNOG" id="COG0350">
    <property type="taxonomic scope" value="Bacteria"/>
</dbReference>
<dbReference type="HOGENOM" id="CLU_000445_52_0_6"/>
<dbReference type="Gene3D" id="1.10.10.60">
    <property type="entry name" value="Homeodomain-like"/>
    <property type="match status" value="1"/>
</dbReference>
<dbReference type="InterPro" id="IPR036631">
    <property type="entry name" value="MGMT_N_sf"/>
</dbReference>
<dbReference type="InterPro" id="IPR009057">
    <property type="entry name" value="Homeodomain-like_sf"/>
</dbReference>
<dbReference type="FunFam" id="1.10.10.10:FF:000410">
    <property type="entry name" value="ADA regulatory protein, putative"/>
    <property type="match status" value="1"/>
</dbReference>
<evidence type="ECO:0000313" key="11">
    <source>
        <dbReference type="EMBL" id="AFC85533.1"/>
    </source>
</evidence>
<comment type="catalytic activity">
    <reaction evidence="1">
        <text>a 4-O-methyl-thymidine in DNA + L-cysteinyl-[protein] = a thymidine in DNA + S-methyl-L-cysteinyl-[protein]</text>
        <dbReference type="Rhea" id="RHEA:53428"/>
        <dbReference type="Rhea" id="RHEA-COMP:10131"/>
        <dbReference type="Rhea" id="RHEA-COMP:10132"/>
        <dbReference type="Rhea" id="RHEA-COMP:13555"/>
        <dbReference type="Rhea" id="RHEA-COMP:13556"/>
        <dbReference type="ChEBI" id="CHEBI:29950"/>
        <dbReference type="ChEBI" id="CHEBI:82612"/>
        <dbReference type="ChEBI" id="CHEBI:137386"/>
        <dbReference type="ChEBI" id="CHEBI:137387"/>
        <dbReference type="EC" id="2.1.1.63"/>
    </reaction>
</comment>
<evidence type="ECO:0000256" key="6">
    <source>
        <dbReference type="ARBA" id="ARBA00023163"/>
    </source>
</evidence>
<sequence>MIRNKSMSRTRDASPPAEPRLTMTLPTTAPAAPPTARARLITALCDHIERAEVEPGLDDLAKMAALSPGHLQRIFKAATGLSPKAWARAQRAARLRKDLREAGSVTEAIHAAGYGSQARVYEHGSRLLGMSPGAFRRGKAIEALHVAIAQSSLGSVLVASTPRGLAAILLGDDPQTLLQNLQRQFPGSRLAADNAGYEDLVAQVVAVVEQPSLPLELPLDLQGTAFQHRVWHALRQIPPGTTISYAELARRIGAPKAVRAVAGACAANRLAVAVPCHRVVRHDGSLSGYRWGVERKRELLSREVAAAGFQLAPDRRDEAGDPS</sequence>
<feature type="domain" description="HTH araC/xylS-type" evidence="10">
    <location>
        <begin position="38"/>
        <end position="138"/>
    </location>
</feature>
<keyword evidence="7" id="KW-0234">DNA repair</keyword>
<dbReference type="GO" id="GO:0006281">
    <property type="term" value="P:DNA repair"/>
    <property type="evidence" value="ECO:0007669"/>
    <property type="project" value="UniProtKB-KW"/>
</dbReference>
<accession>H8L397</accession>
<dbReference type="SUPFAM" id="SSF46767">
    <property type="entry name" value="Methylated DNA-protein cysteine methyltransferase, C-terminal domain"/>
    <property type="match status" value="1"/>
</dbReference>
<dbReference type="Gene3D" id="3.30.160.70">
    <property type="entry name" value="Methylated DNA-protein cysteine methyltransferase domain"/>
    <property type="match status" value="1"/>
</dbReference>
<dbReference type="GO" id="GO:0032259">
    <property type="term" value="P:methylation"/>
    <property type="evidence" value="ECO:0007669"/>
    <property type="project" value="UniProtKB-KW"/>
</dbReference>
<keyword evidence="4" id="KW-0227">DNA damage</keyword>
<dbReference type="InterPro" id="IPR036217">
    <property type="entry name" value="MethylDNA_cys_MeTrfase_DNAb"/>
</dbReference>
<dbReference type="PROSITE" id="PS00374">
    <property type="entry name" value="MGMT"/>
    <property type="match status" value="1"/>
</dbReference>
<protein>
    <submittedName>
        <fullName evidence="11">O-6-methylguanine DNA methyltransferase</fullName>
    </submittedName>
</protein>
<evidence type="ECO:0000256" key="9">
    <source>
        <dbReference type="SAM" id="MobiDB-lite"/>
    </source>
</evidence>
<keyword evidence="3 11" id="KW-0808">Transferase</keyword>
<proteinExistence type="predicted"/>
<evidence type="ECO:0000256" key="2">
    <source>
        <dbReference type="ARBA" id="ARBA00022603"/>
    </source>
</evidence>
<evidence type="ECO:0000256" key="4">
    <source>
        <dbReference type="ARBA" id="ARBA00022763"/>
    </source>
</evidence>
<keyword evidence="2 11" id="KW-0489">Methyltransferase</keyword>
<dbReference type="Proteomes" id="UP000005234">
    <property type="component" value="Chromosome"/>
</dbReference>
<dbReference type="OrthoDB" id="9802228at2"/>
<evidence type="ECO:0000256" key="1">
    <source>
        <dbReference type="ARBA" id="ARBA00001286"/>
    </source>
</evidence>
<dbReference type="AlphaFoldDB" id="H8L397"/>
<keyword evidence="6" id="KW-0804">Transcription</keyword>
<dbReference type="PROSITE" id="PS01124">
    <property type="entry name" value="HTH_ARAC_FAMILY_2"/>
    <property type="match status" value="1"/>
</dbReference>
<dbReference type="SMART" id="SM00342">
    <property type="entry name" value="HTH_ARAC"/>
    <property type="match status" value="1"/>
</dbReference>
<gene>
    <name evidence="11" type="ordered locus">Fraau_1072</name>
</gene>
<dbReference type="CDD" id="cd06445">
    <property type="entry name" value="ATase"/>
    <property type="match status" value="1"/>
</dbReference>
<dbReference type="STRING" id="767434.Fraau_1072"/>
<reference evidence="11" key="1">
    <citation type="submission" date="2012-02" db="EMBL/GenBank/DDBJ databases">
        <title>The complete genome of Frateuria aurantia DSM 6220.</title>
        <authorList>
            <consortium name="US DOE Joint Genome Institute (JGI-PGF)"/>
            <person name="Lucas S."/>
            <person name="Copeland A."/>
            <person name="Lapidus A."/>
            <person name="Glavina del Rio T."/>
            <person name="Dalin E."/>
            <person name="Tice H."/>
            <person name="Bruce D."/>
            <person name="Goodwin L."/>
            <person name="Pitluck S."/>
            <person name="Peters L."/>
            <person name="Ovchinnikova G."/>
            <person name="Teshima H."/>
            <person name="Kyrpides N."/>
            <person name="Mavromatis K."/>
            <person name="Ivanova N."/>
            <person name="Brettin T."/>
            <person name="Detter J.C."/>
            <person name="Han C."/>
            <person name="Larimer F."/>
            <person name="Land M."/>
            <person name="Hauser L."/>
            <person name="Markowitz V."/>
            <person name="Cheng J.-F."/>
            <person name="Hugenholtz P."/>
            <person name="Woyke T."/>
            <person name="Wu D."/>
            <person name="Brambilla E."/>
            <person name="Klenk H.-P."/>
            <person name="Eisen J.A."/>
        </authorList>
    </citation>
    <scope>NUCLEOTIDE SEQUENCE</scope>
    <source>
        <strain evidence="11">DSM 6220</strain>
    </source>
</reference>
<feature type="region of interest" description="Disordered" evidence="9">
    <location>
        <begin position="1"/>
        <end position="33"/>
    </location>
</feature>
<dbReference type="Pfam" id="PF01035">
    <property type="entry name" value="DNA_binding_1"/>
    <property type="match status" value="1"/>
</dbReference>
<dbReference type="PANTHER" id="PTHR10815:SF14">
    <property type="entry name" value="BIFUNCTIONAL TRANSCRIPTIONAL ACTIVATOR_DNA REPAIR ENZYME ADA"/>
    <property type="match status" value="1"/>
</dbReference>
<name>H8L397_FRAAD</name>
<dbReference type="GO" id="GO:0043565">
    <property type="term" value="F:sequence-specific DNA binding"/>
    <property type="evidence" value="ECO:0007669"/>
    <property type="project" value="InterPro"/>
</dbReference>
<dbReference type="PANTHER" id="PTHR10815">
    <property type="entry name" value="METHYLATED-DNA--PROTEIN-CYSTEINE METHYLTRANSFERASE"/>
    <property type="match status" value="1"/>
</dbReference>
<dbReference type="NCBIfam" id="TIGR00589">
    <property type="entry name" value="ogt"/>
    <property type="match status" value="1"/>
</dbReference>
<evidence type="ECO:0000256" key="8">
    <source>
        <dbReference type="ARBA" id="ARBA00049348"/>
    </source>
</evidence>
<feature type="compositionally biased region" description="Low complexity" evidence="9">
    <location>
        <begin position="19"/>
        <end position="33"/>
    </location>
</feature>
<dbReference type="InterPro" id="IPR001497">
    <property type="entry name" value="MethylDNA_cys_MeTrfase_AS"/>
</dbReference>
<keyword evidence="5" id="KW-0805">Transcription regulation</keyword>
<dbReference type="GO" id="GO:0003908">
    <property type="term" value="F:methylated-DNA-[protein]-cysteine S-methyltransferase activity"/>
    <property type="evidence" value="ECO:0007669"/>
    <property type="project" value="UniProtKB-EC"/>
</dbReference>
<dbReference type="InterPro" id="IPR036388">
    <property type="entry name" value="WH-like_DNA-bd_sf"/>
</dbReference>
<evidence type="ECO:0000259" key="10">
    <source>
        <dbReference type="PROSITE" id="PS01124"/>
    </source>
</evidence>
<dbReference type="GO" id="GO:0003700">
    <property type="term" value="F:DNA-binding transcription factor activity"/>
    <property type="evidence" value="ECO:0007669"/>
    <property type="project" value="InterPro"/>
</dbReference>
<dbReference type="SUPFAM" id="SSF53155">
    <property type="entry name" value="Methylated DNA-protein cysteine methyltransferase domain"/>
    <property type="match status" value="1"/>
</dbReference>
<evidence type="ECO:0000256" key="3">
    <source>
        <dbReference type="ARBA" id="ARBA00022679"/>
    </source>
</evidence>
<keyword evidence="12" id="KW-1185">Reference proteome</keyword>
<evidence type="ECO:0000256" key="7">
    <source>
        <dbReference type="ARBA" id="ARBA00023204"/>
    </source>
</evidence>
<evidence type="ECO:0000313" key="12">
    <source>
        <dbReference type="Proteomes" id="UP000005234"/>
    </source>
</evidence>
<evidence type="ECO:0000256" key="5">
    <source>
        <dbReference type="ARBA" id="ARBA00023015"/>
    </source>
</evidence>